<reference evidence="2 3" key="1">
    <citation type="submission" date="2018-06" db="EMBL/GenBank/DDBJ databases">
        <authorList>
            <consortium name="Pathogen Informatics"/>
            <person name="Doyle S."/>
        </authorList>
    </citation>
    <scope>NUCLEOTIDE SEQUENCE [LARGE SCALE GENOMIC DNA]</scope>
    <source>
        <strain evidence="2 3">NCTC12958</strain>
    </source>
</reference>
<sequence>MSLQKMILNLGKKSKNLTKAEKERKARLKRSLKASTQNTIKYNSLFENGVMHIAKNEWSRTYRLGDVAYISANQEEKIDVIDTHAEVLNSLDAGTTYQILVINRRIEDNAVDQIKFEEVGDGFDNFRREYNEMIESRFSSDSKNFQVEKYVTLKTEAYNRGQADANLSELGNSLENQYSQMDISFEEMDGKERLDVFAELLIGKRKLPYTFKDVALSELHTKDFIAPNRIHFLENRFRINEGVAKVMYARNYPTFLTDRMIKNLTDIGVELAITVQAEPYEPSGFLKKINNADTTIKAEMVKAQRSGAQEGVDQELAVSGRAREISESTRRWKEEIDDNDQKAFSGLIAVYFKADSEEELSSITDKVQTASRKVGVDFQDCYYYQEEGLNTILPIGHIFLNVKRRFVRDMTTANLATQVPFTNVDLKSESERALYYGQNQLSNNVITVDRKADLNTGSGVVLGSSGSGKSVTVKTMEIIPTYLKNPEDRIIIVDPEDEYSDIGREFGAQLVDIYIGSKSHLNLMDLPDVSQLKDGDDDPIGDKSNLLMGLFESILDEVGDVQYTIIDRVTRETYKHFAGSDKTPTLKDWHDILEEQPEPEAQELALKSEIYAKGSQNIFAHETNVDITDRFVVFNLKRLSGKLKPFAMMVIQDYIWNQVVASQGKLTTRIYFDEVQLFFKEEAQAIFFTELYSRVRKYGAIATAITQNIETLMNKEEGRKLVSNSEFMILLKHKKSDLLALSKAITLTPTLIRYIEKPKAKGTGLIVAGQIVVPFENPIPNHTRLYELVTTDV</sequence>
<dbReference type="InterPro" id="IPR002789">
    <property type="entry name" value="HerA_central"/>
</dbReference>
<name>A0A2X3V097_STRTR</name>
<dbReference type="SUPFAM" id="SSF52540">
    <property type="entry name" value="P-loop containing nucleoside triphosphate hydrolases"/>
    <property type="match status" value="1"/>
</dbReference>
<dbReference type="EMBL" id="LS483339">
    <property type="protein sequence ID" value="SQF25836.1"/>
    <property type="molecule type" value="Genomic_DNA"/>
</dbReference>
<dbReference type="Gene3D" id="3.40.50.300">
    <property type="entry name" value="P-loop containing nucleotide triphosphate hydrolases"/>
    <property type="match status" value="1"/>
</dbReference>
<evidence type="ECO:0000313" key="2">
    <source>
        <dbReference type="EMBL" id="SQF25836.1"/>
    </source>
</evidence>
<accession>A0A2X3V097</accession>
<evidence type="ECO:0000313" key="3">
    <source>
        <dbReference type="Proteomes" id="UP000249634"/>
    </source>
</evidence>
<dbReference type="NCBIfam" id="NF045971">
    <property type="entry name" value="conju_CD1110"/>
    <property type="match status" value="1"/>
</dbReference>
<evidence type="ECO:0000259" key="1">
    <source>
        <dbReference type="Pfam" id="PF01935"/>
    </source>
</evidence>
<organism evidence="2 3">
    <name type="scientific">Streptococcus thermophilus</name>
    <dbReference type="NCBI Taxonomy" id="1308"/>
    <lineage>
        <taxon>Bacteria</taxon>
        <taxon>Bacillati</taxon>
        <taxon>Bacillota</taxon>
        <taxon>Bacilli</taxon>
        <taxon>Lactobacillales</taxon>
        <taxon>Streptococcaceae</taxon>
        <taxon>Streptococcus</taxon>
    </lineage>
</organism>
<feature type="domain" description="Helicase HerA central" evidence="1">
    <location>
        <begin position="461"/>
        <end position="531"/>
    </location>
</feature>
<dbReference type="InterPro" id="IPR051162">
    <property type="entry name" value="T4SS_component"/>
</dbReference>
<gene>
    <name evidence="2" type="ORF">NCTC12958_02067</name>
</gene>
<proteinExistence type="predicted"/>
<dbReference type="AlphaFoldDB" id="A0A2X3V097"/>
<protein>
    <submittedName>
        <fullName evidence="2">Conjugal transfer protein</fullName>
    </submittedName>
</protein>
<dbReference type="InterPro" id="IPR027417">
    <property type="entry name" value="P-loop_NTPase"/>
</dbReference>
<dbReference type="Pfam" id="PF01935">
    <property type="entry name" value="DUF87"/>
    <property type="match status" value="1"/>
</dbReference>
<dbReference type="PANTHER" id="PTHR30121:SF6">
    <property type="entry name" value="SLR6007 PROTEIN"/>
    <property type="match status" value="1"/>
</dbReference>
<dbReference type="PANTHER" id="PTHR30121">
    <property type="entry name" value="UNCHARACTERIZED PROTEIN YJGR-RELATED"/>
    <property type="match status" value="1"/>
</dbReference>
<dbReference type="Proteomes" id="UP000249634">
    <property type="component" value="Chromosome 1"/>
</dbReference>
<dbReference type="Gene3D" id="1.10.8.730">
    <property type="match status" value="1"/>
</dbReference>